<evidence type="ECO:0000256" key="1">
    <source>
        <dbReference type="ARBA" id="ARBA00012524"/>
    </source>
</evidence>
<reference evidence="5 6" key="1">
    <citation type="submission" date="2018-06" db="EMBL/GenBank/DDBJ databases">
        <authorList>
            <consortium name="Pathogen Informatics"/>
            <person name="Doyle S."/>
        </authorList>
    </citation>
    <scope>NUCLEOTIDE SEQUENCE [LARGE SCALE GENOMIC DNA]</scope>
    <source>
        <strain evidence="5 6">NCTC12092</strain>
    </source>
</reference>
<dbReference type="GO" id="GO:0050519">
    <property type="term" value="F:holo-citrate lyase synthase activity"/>
    <property type="evidence" value="ECO:0007669"/>
    <property type="project" value="UniProtKB-EC"/>
</dbReference>
<keyword evidence="2" id="KW-0808">Transferase</keyword>
<evidence type="ECO:0000256" key="3">
    <source>
        <dbReference type="ARBA" id="ARBA00022695"/>
    </source>
</evidence>
<comment type="catalytic activity">
    <reaction evidence="4">
        <text>apo-[citrate lyase ACP] + 2'-(5''-triphospho-alpha-D-ribosyl)-3'-dephospho-CoA = holo-[citrate lyase ACP] + diphosphate</text>
        <dbReference type="Rhea" id="RHEA:16333"/>
        <dbReference type="Rhea" id="RHEA-COMP:10157"/>
        <dbReference type="Rhea" id="RHEA-COMP:10158"/>
        <dbReference type="ChEBI" id="CHEBI:29999"/>
        <dbReference type="ChEBI" id="CHEBI:33019"/>
        <dbReference type="ChEBI" id="CHEBI:61378"/>
        <dbReference type="ChEBI" id="CHEBI:82683"/>
        <dbReference type="EC" id="2.7.7.61"/>
    </reaction>
</comment>
<dbReference type="AlphaFoldDB" id="A0A380JQ20"/>
<evidence type="ECO:0000313" key="5">
    <source>
        <dbReference type="EMBL" id="SUN46367.1"/>
    </source>
</evidence>
<name>A0A380JQ20_9STRE</name>
<sequence length="186" mass="20824">MSKEMIFKGEAVTLADMLRAREDRSFRQGRLLTEFPNESLLCVTMNIPGPIKTSPALLEVFDNVIRAILEKLAGNQISYQLRLLPKTGYEYYLVTALDSQALKLKMIELEADLPIGRLMDLDVLVMTNQLPTPISRTALGFPPRSCYLCSKEAKACSRNRSHSVADMQAALAQLLQSFFEGDNHLS</sequence>
<dbReference type="Proteomes" id="UP000254461">
    <property type="component" value="Unassembled WGS sequence"/>
</dbReference>
<dbReference type="EMBL" id="UHFF01000002">
    <property type="protein sequence ID" value="SUN46367.1"/>
    <property type="molecule type" value="Genomic_DNA"/>
</dbReference>
<organism evidence="5 6">
    <name type="scientific">Streptococcus equi subsp. equi</name>
    <dbReference type="NCBI Taxonomy" id="148942"/>
    <lineage>
        <taxon>Bacteria</taxon>
        <taxon>Bacillati</taxon>
        <taxon>Bacillota</taxon>
        <taxon>Bacilli</taxon>
        <taxon>Lactobacillales</taxon>
        <taxon>Streptococcaceae</taxon>
        <taxon>Streptococcus</taxon>
    </lineage>
</organism>
<dbReference type="InterPro" id="IPR005551">
    <property type="entry name" value="CitX"/>
</dbReference>
<keyword evidence="3" id="KW-0548">Nucleotidyltransferase</keyword>
<evidence type="ECO:0000256" key="4">
    <source>
        <dbReference type="ARBA" id="ARBA00048574"/>
    </source>
</evidence>
<protein>
    <recommendedName>
        <fullName evidence="1">citrate lyase holo-[acyl-carrier protein] synthase</fullName>
        <ecNumber evidence="1">2.7.7.61</ecNumber>
    </recommendedName>
</protein>
<dbReference type="NCBIfam" id="TIGR03124">
    <property type="entry name" value="citrate_citX"/>
    <property type="match status" value="1"/>
</dbReference>
<dbReference type="EC" id="2.7.7.61" evidence="1"/>
<dbReference type="RefSeq" id="WP_115250945.1">
    <property type="nucleotide sequence ID" value="NZ_UHFF01000002.1"/>
</dbReference>
<dbReference type="Pfam" id="PF03802">
    <property type="entry name" value="CitX"/>
    <property type="match status" value="1"/>
</dbReference>
<dbReference type="NCBIfam" id="NF002383">
    <property type="entry name" value="PRK01392.1"/>
    <property type="match status" value="1"/>
</dbReference>
<evidence type="ECO:0000256" key="2">
    <source>
        <dbReference type="ARBA" id="ARBA00022679"/>
    </source>
</evidence>
<evidence type="ECO:0000313" key="6">
    <source>
        <dbReference type="Proteomes" id="UP000254461"/>
    </source>
</evidence>
<gene>
    <name evidence="5" type="primary">citX</name>
    <name evidence="5" type="ORF">NCTC12092_00993</name>
</gene>
<dbReference type="GO" id="GO:0051191">
    <property type="term" value="P:prosthetic group biosynthetic process"/>
    <property type="evidence" value="ECO:0007669"/>
    <property type="project" value="InterPro"/>
</dbReference>
<accession>A0A380JQ20</accession>
<dbReference type="GO" id="GO:0016829">
    <property type="term" value="F:lyase activity"/>
    <property type="evidence" value="ECO:0007669"/>
    <property type="project" value="UniProtKB-KW"/>
</dbReference>
<keyword evidence="5" id="KW-0456">Lyase</keyword>
<proteinExistence type="predicted"/>